<dbReference type="BioCyc" id="PDIS435591:G1G5A-2188-MONOMER"/>
<reference evidence="8 9" key="1">
    <citation type="journal article" date="2007" name="PLoS Biol.">
        <title>Evolution of symbiotic bacteria in the distal human intestine.</title>
        <authorList>
            <person name="Xu J."/>
            <person name="Mahowald M.A."/>
            <person name="Ley R.E."/>
            <person name="Lozupone C.A."/>
            <person name="Hamady M."/>
            <person name="Martens E.C."/>
            <person name="Henrissat B."/>
            <person name="Coutinho P.M."/>
            <person name="Minx P."/>
            <person name="Latreille P."/>
            <person name="Cordum H."/>
            <person name="Van Brunt A."/>
            <person name="Kim K."/>
            <person name="Fulton R.S."/>
            <person name="Fulton L.A."/>
            <person name="Clifton S.W."/>
            <person name="Wilson R.K."/>
            <person name="Knight R.D."/>
            <person name="Gordon J.I."/>
        </authorList>
    </citation>
    <scope>NUCLEOTIDE SEQUENCE [LARGE SCALE GENOMIC DNA]</scope>
    <source>
        <strain evidence="9">ATCC 8503 / DSM 20701 / CIP 104284 / JCM 5825 / NCTC 11152</strain>
    </source>
</reference>
<evidence type="ECO:0000256" key="6">
    <source>
        <dbReference type="ARBA" id="ARBA00047942"/>
    </source>
</evidence>
<feature type="domain" description="DNA methylase N-4/N-6" evidence="7">
    <location>
        <begin position="99"/>
        <end position="399"/>
    </location>
</feature>
<dbReference type="REBASE" id="15668">
    <property type="entry name" value="M.Pdi8503ORF2134P"/>
</dbReference>
<dbReference type="STRING" id="435591.BDI_2134"/>
<dbReference type="HOGENOM" id="CLU_020164_1_2_10"/>
<dbReference type="PaxDb" id="435591-BDI_2134"/>
<dbReference type="InterPro" id="IPR002052">
    <property type="entry name" value="DNA_methylase_N6_adenine_CS"/>
</dbReference>
<dbReference type="PRINTS" id="PR00506">
    <property type="entry name" value="D21N6MTFRASE"/>
</dbReference>
<dbReference type="GO" id="GO:0032259">
    <property type="term" value="P:methylation"/>
    <property type="evidence" value="ECO:0007669"/>
    <property type="project" value="UniProtKB-KW"/>
</dbReference>
<dbReference type="eggNOG" id="COG2189">
    <property type="taxonomic scope" value="Bacteria"/>
</dbReference>
<accession>A6LDV1</accession>
<keyword evidence="4 8" id="KW-0808">Transferase</keyword>
<protein>
    <recommendedName>
        <fullName evidence="2">site-specific DNA-methyltransferase (adenine-specific)</fullName>
        <ecNumber evidence="2">2.1.1.72</ecNumber>
    </recommendedName>
</protein>
<evidence type="ECO:0000313" key="9">
    <source>
        <dbReference type="Proteomes" id="UP000000566"/>
    </source>
</evidence>
<dbReference type="InterPro" id="IPR002295">
    <property type="entry name" value="N4/N6-MTase_EcoPI_Mod-like"/>
</dbReference>
<keyword evidence="5" id="KW-0949">S-adenosyl-L-methionine</keyword>
<comment type="catalytic activity">
    <reaction evidence="6">
        <text>a 2'-deoxyadenosine in DNA + S-adenosyl-L-methionine = an N(6)-methyl-2'-deoxyadenosine in DNA + S-adenosyl-L-homocysteine + H(+)</text>
        <dbReference type="Rhea" id="RHEA:15197"/>
        <dbReference type="Rhea" id="RHEA-COMP:12418"/>
        <dbReference type="Rhea" id="RHEA-COMP:12419"/>
        <dbReference type="ChEBI" id="CHEBI:15378"/>
        <dbReference type="ChEBI" id="CHEBI:57856"/>
        <dbReference type="ChEBI" id="CHEBI:59789"/>
        <dbReference type="ChEBI" id="CHEBI:90615"/>
        <dbReference type="ChEBI" id="CHEBI:90616"/>
        <dbReference type="EC" id="2.1.1.72"/>
    </reaction>
</comment>
<dbReference type="GO" id="GO:0009007">
    <property type="term" value="F:site-specific DNA-methyltransferase (adenine-specific) activity"/>
    <property type="evidence" value="ECO:0007669"/>
    <property type="project" value="UniProtKB-EC"/>
</dbReference>
<evidence type="ECO:0000256" key="3">
    <source>
        <dbReference type="ARBA" id="ARBA00022603"/>
    </source>
</evidence>
<comment type="similarity">
    <text evidence="1">Belongs to the N(4)/N(6)-methyltransferase family.</text>
</comment>
<name>A6LDV1_PARD8</name>
<keyword evidence="9" id="KW-1185">Reference proteome</keyword>
<dbReference type="InterPro" id="IPR002941">
    <property type="entry name" value="DNA_methylase_N4/N6"/>
</dbReference>
<keyword evidence="3 8" id="KW-0489">Methyltransferase</keyword>
<dbReference type="Proteomes" id="UP000000566">
    <property type="component" value="Chromosome"/>
</dbReference>
<dbReference type="Pfam" id="PF01555">
    <property type="entry name" value="N6_N4_Mtase"/>
    <property type="match status" value="1"/>
</dbReference>
<evidence type="ECO:0000256" key="4">
    <source>
        <dbReference type="ARBA" id="ARBA00022679"/>
    </source>
</evidence>
<dbReference type="EMBL" id="CP000140">
    <property type="protein sequence ID" value="ABR43865.1"/>
    <property type="molecule type" value="Genomic_DNA"/>
</dbReference>
<dbReference type="Gene3D" id="3.40.50.150">
    <property type="entry name" value="Vaccinia Virus protein VP39"/>
    <property type="match status" value="1"/>
</dbReference>
<dbReference type="GO" id="GO:0003677">
    <property type="term" value="F:DNA binding"/>
    <property type="evidence" value="ECO:0007669"/>
    <property type="project" value="InterPro"/>
</dbReference>
<proteinExistence type="inferred from homology"/>
<dbReference type="InterPro" id="IPR029063">
    <property type="entry name" value="SAM-dependent_MTases_sf"/>
</dbReference>
<organism evidence="8 9">
    <name type="scientific">Parabacteroides distasonis (strain ATCC 8503 / DSM 20701 / CIP 104284 / JCM 5825 / NCTC 11152)</name>
    <dbReference type="NCBI Taxonomy" id="435591"/>
    <lineage>
        <taxon>Bacteria</taxon>
        <taxon>Pseudomonadati</taxon>
        <taxon>Bacteroidota</taxon>
        <taxon>Bacteroidia</taxon>
        <taxon>Bacteroidales</taxon>
        <taxon>Tannerellaceae</taxon>
        <taxon>Parabacteroides</taxon>
    </lineage>
</organism>
<dbReference type="RefSeq" id="WP_011966710.1">
    <property type="nucleotide sequence ID" value="NC_009615.1"/>
</dbReference>
<dbReference type="AlphaFoldDB" id="A6LDV1"/>
<evidence type="ECO:0000259" key="7">
    <source>
        <dbReference type="Pfam" id="PF01555"/>
    </source>
</evidence>
<dbReference type="PATRIC" id="fig|435591.13.peg.2119"/>
<dbReference type="EC" id="2.1.1.72" evidence="2"/>
<dbReference type="GO" id="GO:0008170">
    <property type="term" value="F:N-methyltransferase activity"/>
    <property type="evidence" value="ECO:0007669"/>
    <property type="project" value="InterPro"/>
</dbReference>
<sequence length="602" mass="69851">MNSNDRANLIKRVNTLEGLTDKERSALLGLLRENKTYGLVWEDKPEVVEERLRDELPILTEVPERTIISEDKDAPNHILIEGDNLEALATLAYTHEGKIDIIYIDPPYNTGNNDFIYNDSYVDKEDSYRHSKWLSFMSRRLRIAKKLLSDYGVIFISIDDNEQADLKILCDSIFMPSNFCGQFIWRKKSGGGQTDRYFVTEHEYILVYQATNKFCWKDIQIEKSRKNYKYQDEKGSYNLIKLEKWGSSAHKEDRPSMYFPIKNPDGEDFYPVAPDGKAGRWRVGVKKMQTLIKDNLIEWKNGIPYEKDYYSETEVKTKTQKSRSILYNVGETGDGSNLLTNIFREKDVFQNPKPLSLIKELISHNSANYILDFFSGSGTTLHATMQLNAEDGGNRQCILITNNENNICENITYKRNQLVINGYTDLNNEEVPGLTKNNLRYYRTGFVGRSRSMQNMRKLVNLATDMLCIKENLYTEQNTFGGQKTYKNVFRYFDDGKKQMLIIYREEAIDELVDIIYDMNIPQPIKVYVFSPSEDPWEGSFDDVSDKVELCALPQAIYNTYRRILPKKKDAVVMPEEDALASTQEDKDLFDGMLNFEYDEEA</sequence>
<dbReference type="PROSITE" id="PS00092">
    <property type="entry name" value="N6_MTASE"/>
    <property type="match status" value="1"/>
</dbReference>
<evidence type="ECO:0000256" key="1">
    <source>
        <dbReference type="ARBA" id="ARBA00006594"/>
    </source>
</evidence>
<dbReference type="SUPFAM" id="SSF53335">
    <property type="entry name" value="S-adenosyl-L-methionine-dependent methyltransferases"/>
    <property type="match status" value="1"/>
</dbReference>
<evidence type="ECO:0000256" key="5">
    <source>
        <dbReference type="ARBA" id="ARBA00022691"/>
    </source>
</evidence>
<dbReference type="KEGG" id="pdi:BDI_2134"/>
<gene>
    <name evidence="8" type="ordered locus">BDI_2134</name>
</gene>
<evidence type="ECO:0000256" key="2">
    <source>
        <dbReference type="ARBA" id="ARBA00011900"/>
    </source>
</evidence>
<evidence type="ECO:0000313" key="8">
    <source>
        <dbReference type="EMBL" id="ABR43865.1"/>
    </source>
</evidence>